<dbReference type="AlphaFoldDB" id="A0A9W9DC36"/>
<feature type="compositionally biased region" description="Polar residues" evidence="1">
    <location>
        <begin position="347"/>
        <end position="356"/>
    </location>
</feature>
<feature type="region of interest" description="Disordered" evidence="1">
    <location>
        <begin position="207"/>
        <end position="357"/>
    </location>
</feature>
<evidence type="ECO:0000313" key="4">
    <source>
        <dbReference type="Proteomes" id="UP001140510"/>
    </source>
</evidence>
<dbReference type="Gene3D" id="4.10.280.10">
    <property type="entry name" value="Helix-loop-helix DNA-binding domain"/>
    <property type="match status" value="1"/>
</dbReference>
<feature type="domain" description="BHLH" evidence="2">
    <location>
        <begin position="539"/>
        <end position="604"/>
    </location>
</feature>
<feature type="region of interest" description="Disordered" evidence="1">
    <location>
        <begin position="632"/>
        <end position="669"/>
    </location>
</feature>
<name>A0A9W9DC36_9PLEO</name>
<feature type="compositionally biased region" description="Low complexity" evidence="1">
    <location>
        <begin position="207"/>
        <end position="231"/>
    </location>
</feature>
<dbReference type="PROSITE" id="PS50888">
    <property type="entry name" value="BHLH"/>
    <property type="match status" value="1"/>
</dbReference>
<dbReference type="OrthoDB" id="5344169at2759"/>
<feature type="region of interest" description="Disordered" evidence="1">
    <location>
        <begin position="566"/>
        <end position="592"/>
    </location>
</feature>
<sequence>MDSANAQSWAGMDAATDHDFGNLIDFDHFNDLDLPDFNNIAFSHGGPQNGSMADALDQHHLDHQFPPQVPQTHGDGANGTQQAQGIMGTHGMPQPNVNATFFDYGMSQFTQASTPVFTQPQDQVFRPHHGVPPTPNSVEMHGDPHRYMQHQMDQQALYDQRYLRKDDASFTPLVSPAVTPHDARFQIPDFTVPGAYFSPLTSPALNAQAHQHAQSQLHSQASTSASSTGHSPIDVDMDMLGEPALSQPAEQRRSLRTKRNAPRATPANRVRQSPIVKPGRRKPTVSMQLPPKEVSELMQEARSNGLDVPRSRDHSETDSISPEPMLSEMRPPPLPGSVKNSPALMAQNGQSATPATPASLMRIQPSPQFDASVDVPPMLDDLTLPEASLEPRRPSLSRIDTAFRDGEQQDTPRMSARKTPKMGPLSTPGASMSNRPSPMLDAMSTPTSPVFSLTSGKKLEPKGRNSKKRGSVSSSLVSPALRPKISPSIRPMLAAGENGVADNTHALLLASKSNYQNILDGTTVPGVSYPASLSTNLTSKRTSHKIAEQGRRNRINMALQEMQDLLPPGSQTATPDAKSPETAAQASNSKAAKVESAIEYIKHLKGEVSKKDEMLQQKDAEMEALRKQLAELRRGSSAGMSSSGSSAEVTVETEMKREPVSTPAAVDET</sequence>
<organism evidence="3 4">
    <name type="scientific">Didymella pomorum</name>
    <dbReference type="NCBI Taxonomy" id="749634"/>
    <lineage>
        <taxon>Eukaryota</taxon>
        <taxon>Fungi</taxon>
        <taxon>Dikarya</taxon>
        <taxon>Ascomycota</taxon>
        <taxon>Pezizomycotina</taxon>
        <taxon>Dothideomycetes</taxon>
        <taxon>Pleosporomycetidae</taxon>
        <taxon>Pleosporales</taxon>
        <taxon>Pleosporineae</taxon>
        <taxon>Didymellaceae</taxon>
        <taxon>Didymella</taxon>
    </lineage>
</organism>
<evidence type="ECO:0000256" key="1">
    <source>
        <dbReference type="SAM" id="MobiDB-lite"/>
    </source>
</evidence>
<gene>
    <name evidence="3" type="ORF">N0V91_000056</name>
</gene>
<accession>A0A9W9DC36</accession>
<dbReference type="GO" id="GO:0046983">
    <property type="term" value="F:protein dimerization activity"/>
    <property type="evidence" value="ECO:0007669"/>
    <property type="project" value="InterPro"/>
</dbReference>
<evidence type="ECO:0000313" key="3">
    <source>
        <dbReference type="EMBL" id="KAJ4413082.1"/>
    </source>
</evidence>
<feature type="region of interest" description="Disordered" evidence="1">
    <location>
        <begin position="402"/>
        <end position="483"/>
    </location>
</feature>
<dbReference type="CDD" id="cd11392">
    <property type="entry name" value="bHLH_ScPHO4_like"/>
    <property type="match status" value="1"/>
</dbReference>
<dbReference type="InterPro" id="IPR036638">
    <property type="entry name" value="HLH_DNA-bd_sf"/>
</dbReference>
<dbReference type="Proteomes" id="UP001140510">
    <property type="component" value="Unassembled WGS sequence"/>
</dbReference>
<dbReference type="Pfam" id="PF00010">
    <property type="entry name" value="HLH"/>
    <property type="match status" value="1"/>
</dbReference>
<comment type="caution">
    <text evidence="3">The sequence shown here is derived from an EMBL/GenBank/DDBJ whole genome shotgun (WGS) entry which is preliminary data.</text>
</comment>
<proteinExistence type="predicted"/>
<dbReference type="InterPro" id="IPR011598">
    <property type="entry name" value="bHLH_dom"/>
</dbReference>
<feature type="compositionally biased region" description="Polar residues" evidence="1">
    <location>
        <begin position="444"/>
        <end position="455"/>
    </location>
</feature>
<feature type="compositionally biased region" description="Low complexity" evidence="1">
    <location>
        <begin position="635"/>
        <end position="647"/>
    </location>
</feature>
<dbReference type="SUPFAM" id="SSF47459">
    <property type="entry name" value="HLH, helix-loop-helix DNA-binding domain"/>
    <property type="match status" value="1"/>
</dbReference>
<evidence type="ECO:0000259" key="2">
    <source>
        <dbReference type="PROSITE" id="PS50888"/>
    </source>
</evidence>
<keyword evidence="4" id="KW-1185">Reference proteome</keyword>
<reference evidence="3" key="1">
    <citation type="submission" date="2022-10" db="EMBL/GenBank/DDBJ databases">
        <title>Tapping the CABI collections for fungal endophytes: first genome assemblies for Collariella, Neodidymelliopsis, Ascochyta clinopodiicola, Didymella pomorum, Didymosphaeria variabile, Neocosmospora piperis and Neocucurbitaria cava.</title>
        <authorList>
            <person name="Hill R."/>
        </authorList>
    </citation>
    <scope>NUCLEOTIDE SEQUENCE</scope>
    <source>
        <strain evidence="3">IMI 355091</strain>
    </source>
</reference>
<protein>
    <recommendedName>
        <fullName evidence="2">BHLH domain-containing protein</fullName>
    </recommendedName>
</protein>
<dbReference type="SMART" id="SM00353">
    <property type="entry name" value="HLH"/>
    <property type="match status" value="1"/>
</dbReference>
<dbReference type="EMBL" id="JAPEVA010000001">
    <property type="protein sequence ID" value="KAJ4413082.1"/>
    <property type="molecule type" value="Genomic_DNA"/>
</dbReference>